<evidence type="ECO:0008006" key="13">
    <source>
        <dbReference type="Google" id="ProtNLM"/>
    </source>
</evidence>
<evidence type="ECO:0000256" key="3">
    <source>
        <dbReference type="ARBA" id="ARBA00022448"/>
    </source>
</evidence>
<dbReference type="PANTHER" id="PTHR45758:SF4">
    <property type="entry name" value="MITOFERRIN-1"/>
    <property type="match status" value="1"/>
</dbReference>
<dbReference type="InterPro" id="IPR018108">
    <property type="entry name" value="MCP_transmembrane"/>
</dbReference>
<evidence type="ECO:0000256" key="8">
    <source>
        <dbReference type="ARBA" id="ARBA00023136"/>
    </source>
</evidence>
<dbReference type="InterPro" id="IPR023395">
    <property type="entry name" value="MCP_dom_sf"/>
</dbReference>
<evidence type="ECO:0000313" key="11">
    <source>
        <dbReference type="EMBL" id="CAE0607476.1"/>
    </source>
</evidence>
<organism evidence="12">
    <name type="scientific">Picocystis salinarum</name>
    <dbReference type="NCBI Taxonomy" id="88271"/>
    <lineage>
        <taxon>Eukaryota</taxon>
        <taxon>Viridiplantae</taxon>
        <taxon>Chlorophyta</taxon>
        <taxon>Picocystophyceae</taxon>
        <taxon>Picocystales</taxon>
        <taxon>Picocystaceae</taxon>
        <taxon>Picocystis</taxon>
    </lineage>
</organism>
<evidence type="ECO:0000256" key="2">
    <source>
        <dbReference type="ARBA" id="ARBA00006375"/>
    </source>
</evidence>
<dbReference type="PRINTS" id="PR00927">
    <property type="entry name" value="ADPTRNSLCASE"/>
</dbReference>
<evidence type="ECO:0000256" key="4">
    <source>
        <dbReference type="ARBA" id="ARBA00022692"/>
    </source>
</evidence>
<feature type="repeat" description="Solcar" evidence="9">
    <location>
        <begin position="77"/>
        <end position="161"/>
    </location>
</feature>
<dbReference type="GO" id="GO:0005471">
    <property type="term" value="F:ATP:ADP antiporter activity"/>
    <property type="evidence" value="ECO:0007669"/>
    <property type="project" value="InterPro"/>
</dbReference>
<dbReference type="PROSITE" id="PS50920">
    <property type="entry name" value="SOLCAR"/>
    <property type="match status" value="3"/>
</dbReference>
<proteinExistence type="inferred from homology"/>
<accession>A0A6U9Q3U7</accession>
<dbReference type="Gene3D" id="1.50.40.10">
    <property type="entry name" value="Mitochondrial carrier domain"/>
    <property type="match status" value="1"/>
</dbReference>
<dbReference type="GO" id="GO:0005743">
    <property type="term" value="C:mitochondrial inner membrane"/>
    <property type="evidence" value="ECO:0007669"/>
    <property type="project" value="InterPro"/>
</dbReference>
<feature type="repeat" description="Solcar" evidence="9">
    <location>
        <begin position="1"/>
        <end position="69"/>
    </location>
</feature>
<dbReference type="GO" id="GO:0048250">
    <property type="term" value="P:iron import into the mitochondrion"/>
    <property type="evidence" value="ECO:0007669"/>
    <property type="project" value="TreeGrafter"/>
</dbReference>
<keyword evidence="6" id="KW-1133">Transmembrane helix</keyword>
<evidence type="ECO:0000256" key="7">
    <source>
        <dbReference type="ARBA" id="ARBA00023128"/>
    </source>
</evidence>
<keyword evidence="4 9" id="KW-0812">Transmembrane</keyword>
<evidence type="ECO:0000256" key="1">
    <source>
        <dbReference type="ARBA" id="ARBA00004225"/>
    </source>
</evidence>
<dbReference type="GO" id="GO:0140021">
    <property type="term" value="P:mitochondrial ADP transmembrane transport"/>
    <property type="evidence" value="ECO:0007669"/>
    <property type="project" value="InterPro"/>
</dbReference>
<dbReference type="EMBL" id="HBIS01001471">
    <property type="protein sequence ID" value="CAE0607476.1"/>
    <property type="molecule type" value="Transcribed_RNA"/>
</dbReference>
<evidence type="ECO:0000256" key="6">
    <source>
        <dbReference type="ARBA" id="ARBA00022989"/>
    </source>
</evidence>
<gene>
    <name evidence="11" type="ORF">PSAL00342_LOCUS1293</name>
    <name evidence="12" type="ORF">PSAL00342_LOCUS1296</name>
</gene>
<evidence type="ECO:0000256" key="9">
    <source>
        <dbReference type="PROSITE-ProRule" id="PRU00282"/>
    </source>
</evidence>
<keyword evidence="7" id="KW-0496">Mitochondrion</keyword>
<evidence type="ECO:0000256" key="5">
    <source>
        <dbReference type="ARBA" id="ARBA00022737"/>
    </source>
</evidence>
<dbReference type="GO" id="GO:1990544">
    <property type="term" value="P:mitochondrial ATP transmembrane transport"/>
    <property type="evidence" value="ECO:0007669"/>
    <property type="project" value="InterPro"/>
</dbReference>
<keyword evidence="5" id="KW-0677">Repeat</keyword>
<name>A0A6U9Q3U7_9CHLO</name>
<evidence type="ECO:0000256" key="10">
    <source>
        <dbReference type="RuleBase" id="RU000488"/>
    </source>
</evidence>
<dbReference type="InterPro" id="IPR002113">
    <property type="entry name" value="ADT_euk_type"/>
</dbReference>
<comment type="subcellular location">
    <subcellularLocation>
        <location evidence="1">Mitochondrion membrane</location>
        <topology evidence="1">Multi-pass membrane protein</topology>
    </subcellularLocation>
</comment>
<dbReference type="PANTHER" id="PTHR45758">
    <property type="entry name" value="MITOFERRIN-1-RELATED"/>
    <property type="match status" value="1"/>
</dbReference>
<sequence length="264" mass="28498">MYPVDTLKTRMQALGQPGQNLQLPVLRAFRSVLRMEGIAGLYRGVPAVALSAGPAHAVYFATYELAKEFLGGNVDKYAPGAIGFAGAIATIGSDAIFTPADVVKQRLQLAHSPYKGVFDCVIRTFREEGIRAFFRSLPTTLVMNVPFTAVHFSVYESAKRFMNNGDVENEGFSTQLAAGGLSGASAAAVTTPLDVVKTRLQTQGVLNSQKYNTVSILAMLRKLYAEEGFAGLTRGIRPRILFHAPSAAICWTTYETGKIFFCAG</sequence>
<comment type="similarity">
    <text evidence="2 10">Belongs to the mitochondrial carrier (TC 2.A.29) family.</text>
</comment>
<dbReference type="AlphaFoldDB" id="A0A6U9Q3U7"/>
<dbReference type="SUPFAM" id="SSF103506">
    <property type="entry name" value="Mitochondrial carrier"/>
    <property type="match status" value="1"/>
</dbReference>
<reference evidence="12" key="1">
    <citation type="submission" date="2021-01" db="EMBL/GenBank/DDBJ databases">
        <authorList>
            <person name="Corre E."/>
            <person name="Pelletier E."/>
            <person name="Niang G."/>
            <person name="Scheremetjew M."/>
            <person name="Finn R."/>
            <person name="Kale V."/>
            <person name="Holt S."/>
            <person name="Cochrane G."/>
            <person name="Meng A."/>
            <person name="Brown T."/>
            <person name="Cohen L."/>
        </authorList>
    </citation>
    <scope>NUCLEOTIDE SEQUENCE</scope>
    <source>
        <strain evidence="12">CCMP1897</strain>
    </source>
</reference>
<evidence type="ECO:0000313" key="12">
    <source>
        <dbReference type="EMBL" id="CAE0607479.1"/>
    </source>
</evidence>
<dbReference type="GO" id="GO:0015093">
    <property type="term" value="F:ferrous iron transmembrane transporter activity"/>
    <property type="evidence" value="ECO:0007669"/>
    <property type="project" value="TreeGrafter"/>
</dbReference>
<dbReference type="Pfam" id="PF00153">
    <property type="entry name" value="Mito_carr"/>
    <property type="match status" value="3"/>
</dbReference>
<feature type="repeat" description="Solcar" evidence="9">
    <location>
        <begin position="170"/>
        <end position="260"/>
    </location>
</feature>
<keyword evidence="3 10" id="KW-0813">Transport</keyword>
<dbReference type="EMBL" id="HBIS01001474">
    <property type="protein sequence ID" value="CAE0607479.1"/>
    <property type="molecule type" value="Transcribed_RNA"/>
</dbReference>
<protein>
    <recommendedName>
        <fullName evidence="13">Mitochondrial carrier protein</fullName>
    </recommendedName>
</protein>
<keyword evidence="8 9" id="KW-0472">Membrane</keyword>